<accession>A0A212F6C4</accession>
<dbReference type="Gene3D" id="2.60.40.10">
    <property type="entry name" value="Immunoglobulins"/>
    <property type="match status" value="1"/>
</dbReference>
<dbReference type="EMBL" id="AGBW02010047">
    <property type="protein sequence ID" value="OWR49292.1"/>
    <property type="molecule type" value="Genomic_DNA"/>
</dbReference>
<evidence type="ECO:0000313" key="4">
    <source>
        <dbReference type="Proteomes" id="UP000007151"/>
    </source>
</evidence>
<sequence length="122" mass="13187">MTCTTPTAVKEHASVAAWYREDAVLSTTDHISGPTLLVDEGWKLIVRSVRVEDSRAQYSCSVLDTLTGERKRSSPISIDVSPMSSSSAPRPLWPGVWEASARRGGDAILPCLVHSNPPPTIT</sequence>
<dbReference type="InterPro" id="IPR007110">
    <property type="entry name" value="Ig-like_dom"/>
</dbReference>
<keyword evidence="4" id="KW-1185">Reference proteome</keyword>
<dbReference type="STRING" id="278856.A0A212F6C4"/>
<name>A0A212F6C4_DANPL</name>
<proteinExistence type="predicted"/>
<reference evidence="3 4" key="1">
    <citation type="journal article" date="2011" name="Cell">
        <title>The monarch butterfly genome yields insights into long-distance migration.</title>
        <authorList>
            <person name="Zhan S."/>
            <person name="Merlin C."/>
            <person name="Boore J.L."/>
            <person name="Reppert S.M."/>
        </authorList>
    </citation>
    <scope>NUCLEOTIDE SEQUENCE [LARGE SCALE GENOMIC DNA]</scope>
    <source>
        <strain evidence="3">F-2</strain>
    </source>
</reference>
<dbReference type="InParanoid" id="A0A212F6C4"/>
<evidence type="ECO:0000256" key="1">
    <source>
        <dbReference type="SAM" id="MobiDB-lite"/>
    </source>
</evidence>
<feature type="compositionally biased region" description="Low complexity" evidence="1">
    <location>
        <begin position="74"/>
        <end position="90"/>
    </location>
</feature>
<dbReference type="SUPFAM" id="SSF48726">
    <property type="entry name" value="Immunoglobulin"/>
    <property type="match status" value="1"/>
</dbReference>
<dbReference type="InterPro" id="IPR013783">
    <property type="entry name" value="Ig-like_fold"/>
</dbReference>
<dbReference type="InterPro" id="IPR036179">
    <property type="entry name" value="Ig-like_dom_sf"/>
</dbReference>
<dbReference type="PROSITE" id="PS50835">
    <property type="entry name" value="IG_LIKE"/>
    <property type="match status" value="1"/>
</dbReference>
<dbReference type="eggNOG" id="KOG3510">
    <property type="taxonomic scope" value="Eukaryota"/>
</dbReference>
<gene>
    <name evidence="3" type="ORF">KGM_202956</name>
</gene>
<dbReference type="Proteomes" id="UP000007151">
    <property type="component" value="Unassembled WGS sequence"/>
</dbReference>
<evidence type="ECO:0000259" key="2">
    <source>
        <dbReference type="PROSITE" id="PS50835"/>
    </source>
</evidence>
<protein>
    <submittedName>
        <fullName evidence="3">Down syndrome cell adhesion molecule</fullName>
    </submittedName>
</protein>
<organism evidence="3 4">
    <name type="scientific">Danaus plexippus plexippus</name>
    <dbReference type="NCBI Taxonomy" id="278856"/>
    <lineage>
        <taxon>Eukaryota</taxon>
        <taxon>Metazoa</taxon>
        <taxon>Ecdysozoa</taxon>
        <taxon>Arthropoda</taxon>
        <taxon>Hexapoda</taxon>
        <taxon>Insecta</taxon>
        <taxon>Pterygota</taxon>
        <taxon>Neoptera</taxon>
        <taxon>Endopterygota</taxon>
        <taxon>Lepidoptera</taxon>
        <taxon>Glossata</taxon>
        <taxon>Ditrysia</taxon>
        <taxon>Papilionoidea</taxon>
        <taxon>Nymphalidae</taxon>
        <taxon>Danainae</taxon>
        <taxon>Danaini</taxon>
        <taxon>Danaina</taxon>
        <taxon>Danaus</taxon>
        <taxon>Danaus</taxon>
    </lineage>
</organism>
<feature type="region of interest" description="Disordered" evidence="1">
    <location>
        <begin position="71"/>
        <end position="91"/>
    </location>
</feature>
<comment type="caution">
    <text evidence="3">The sequence shown here is derived from an EMBL/GenBank/DDBJ whole genome shotgun (WGS) entry which is preliminary data.</text>
</comment>
<evidence type="ECO:0000313" key="3">
    <source>
        <dbReference type="EMBL" id="OWR49292.1"/>
    </source>
</evidence>
<dbReference type="KEGG" id="dpl:KGM_202956"/>
<dbReference type="AlphaFoldDB" id="A0A212F6C4"/>
<feature type="domain" description="Ig-like" evidence="2">
    <location>
        <begin position="1"/>
        <end position="77"/>
    </location>
</feature>